<keyword evidence="7" id="KW-0479">Metal-binding</keyword>
<sequence length="453" mass="50619">MSLQISAKEEMVEKFLDSSARGDLATVTALLSGAPSLINRRGDNEWTALMLAARNGHHDVVKDLLLRGCDKSLVNSSSQTAYDIAKFWGHKHISTLLTPVDDRGQQIPPGFELRTQEHYFGRETLDRLSVKRTDTEWLEAKQKNPDSVYLLFSNLIPMVSNQPGDGEEGETKLYLLRYEAVQDLLQKPETVLIFLGVKRRNISSSLTDVNVEELPAWFAISTDEDTAELLKRCPEKNCCFPEKAFRDLLKLSEEDAGVVAQARSVLAWHSRYGFCPTCGSGTKMEEGGYKRSCLNPDCRSLNGVHNTSYPRVDPVVIMLVVHPDGNHCLLGRKKIFPAGLFSCLAGFIEPGETIEDAVRREVDEESSVKVGAVQYVSCQPWPMPSNLMIGCLAVATSTDIRVDKNEIEEARWFSRQEMIDALYRKAAPVLTVPPRQTIAHQLIKHWIGVSSNL</sequence>
<dbReference type="PROSITE" id="PS50088">
    <property type="entry name" value="ANK_REPEAT"/>
    <property type="match status" value="1"/>
</dbReference>
<dbReference type="GeneTree" id="ENSGT00940000157592"/>
<evidence type="ECO:0000256" key="17">
    <source>
        <dbReference type="ARBA" id="ARBA00045837"/>
    </source>
</evidence>
<dbReference type="SUPFAM" id="SSF48403">
    <property type="entry name" value="Ankyrin repeat"/>
    <property type="match status" value="1"/>
</dbReference>
<keyword evidence="8" id="KW-0378">Hydrolase</keyword>
<keyword evidence="9" id="KW-0460">Magnesium</keyword>
<proteinExistence type="inferred from homology"/>
<dbReference type="GO" id="GO:0005777">
    <property type="term" value="C:peroxisome"/>
    <property type="evidence" value="ECO:0007669"/>
    <property type="project" value="UniProtKB-SubCell"/>
</dbReference>
<evidence type="ECO:0000256" key="5">
    <source>
        <dbReference type="ARBA" id="ARBA00009595"/>
    </source>
</evidence>
<comment type="function">
    <text evidence="17">mRNA decapping enzyme that specifically removes the nicotinamide adenine dinucleotide (NAD) cap from a subset of mRNAs by hydrolyzing the diphosphate linkage to produce nicotinamide mononucleotide (NMN) and 5' monophosphate mRNA. The NAD-cap is present at the 5'-end of some RNAs; in contrast to the canonical N7 methylguanosine (m7G) cap, the NAD cap promotes mRNA decay. Preferentially acts on NAD-capped transcripts in response to nutrient stress. Also acts on free nicotinamide adenine dinucleotide molecules: hydrolyzes NAD(H) into NMN(H) and AMP, and NADPH into NMNH and 2',5'-ADP. May act to regulate the concentration of peroxisomal nicotinamide nucleotide cofactors required for oxidative metabolism in this organelle. Regulates the levels of circadian clock components PER1, PER2, PER3 and CRY2 in the liver.</text>
</comment>
<evidence type="ECO:0000256" key="21">
    <source>
        <dbReference type="ARBA" id="ARBA00049264"/>
    </source>
</evidence>
<evidence type="ECO:0000256" key="6">
    <source>
        <dbReference type="ARBA" id="ARBA00012381"/>
    </source>
</evidence>
<evidence type="ECO:0000256" key="8">
    <source>
        <dbReference type="ARBA" id="ARBA00022801"/>
    </source>
</evidence>
<dbReference type="GO" id="GO:0046872">
    <property type="term" value="F:metal ion binding"/>
    <property type="evidence" value="ECO:0007669"/>
    <property type="project" value="UniProtKB-KW"/>
</dbReference>
<reference evidence="24" key="3">
    <citation type="submission" date="2025-09" db="UniProtKB">
        <authorList>
            <consortium name="Ensembl"/>
        </authorList>
    </citation>
    <scope>IDENTIFICATION</scope>
</reference>
<evidence type="ECO:0000256" key="19">
    <source>
        <dbReference type="ARBA" id="ARBA00047501"/>
    </source>
</evidence>
<dbReference type="Pfam" id="PF12796">
    <property type="entry name" value="Ank_2"/>
    <property type="match status" value="1"/>
</dbReference>
<dbReference type="Pfam" id="PF09296">
    <property type="entry name" value="NUDIX-like"/>
    <property type="match status" value="1"/>
</dbReference>
<dbReference type="Pfam" id="PF09297">
    <property type="entry name" value="Zn_ribbon_NUD"/>
    <property type="match status" value="1"/>
</dbReference>
<dbReference type="GO" id="GO:0006742">
    <property type="term" value="P:NADP+ catabolic process"/>
    <property type="evidence" value="ECO:0007669"/>
    <property type="project" value="TreeGrafter"/>
</dbReference>
<dbReference type="Proteomes" id="UP000265120">
    <property type="component" value="Chromosome Z"/>
</dbReference>
<feature type="domain" description="Nudix hydrolase" evidence="23">
    <location>
        <begin position="310"/>
        <end position="436"/>
    </location>
</feature>
<evidence type="ECO:0000256" key="18">
    <source>
        <dbReference type="ARBA" id="ARBA00046702"/>
    </source>
</evidence>
<dbReference type="CDD" id="cd03429">
    <property type="entry name" value="NUDIX_NADH_pyrophosphatase_Nudt13"/>
    <property type="match status" value="1"/>
</dbReference>
<evidence type="ECO:0000256" key="22">
    <source>
        <dbReference type="PROSITE-ProRule" id="PRU00023"/>
    </source>
</evidence>
<dbReference type="InterPro" id="IPR015376">
    <property type="entry name" value="Znr_NADH_PPase"/>
</dbReference>
<evidence type="ECO:0000256" key="4">
    <source>
        <dbReference type="ARBA" id="ARBA00004463"/>
    </source>
</evidence>
<evidence type="ECO:0000256" key="12">
    <source>
        <dbReference type="ARBA" id="ARBA00023140"/>
    </source>
</evidence>
<dbReference type="Gene3D" id="3.90.79.10">
    <property type="entry name" value="Nucleoside Triphosphate Pyrophosphohydrolase"/>
    <property type="match status" value="1"/>
</dbReference>
<dbReference type="FunFam" id="1.25.40.20:FF:000167">
    <property type="entry name" value="peroxisomal NADH pyrophosphatase NUDT12"/>
    <property type="match status" value="1"/>
</dbReference>
<comment type="catalytic activity">
    <reaction evidence="13">
        <text>a 5'-end NAD(+)-phospho-ribonucleoside in mRNA + H2O = a 5'-end phospho-adenosine-phospho-ribonucleoside in mRNA + beta-nicotinamide D-ribonucleotide + 2 H(+)</text>
        <dbReference type="Rhea" id="RHEA:60876"/>
        <dbReference type="Rhea" id="RHEA-COMP:15698"/>
        <dbReference type="Rhea" id="RHEA-COMP:15719"/>
        <dbReference type="ChEBI" id="CHEBI:14649"/>
        <dbReference type="ChEBI" id="CHEBI:15377"/>
        <dbReference type="ChEBI" id="CHEBI:15378"/>
        <dbReference type="ChEBI" id="CHEBI:144029"/>
        <dbReference type="ChEBI" id="CHEBI:144051"/>
    </reaction>
    <physiologicalReaction direction="left-to-right" evidence="13">
        <dbReference type="Rhea" id="RHEA:60877"/>
    </physiologicalReaction>
</comment>
<dbReference type="InterPro" id="IPR015375">
    <property type="entry name" value="NADH_PPase-like_N"/>
</dbReference>
<evidence type="ECO:0000256" key="11">
    <source>
        <dbReference type="ARBA" id="ARBA00023027"/>
    </source>
</evidence>
<reference evidence="24 25" key="1">
    <citation type="journal article" date="2014" name="Nat. Genet.">
        <title>Whole-genome sequence of a flatfish provides insights into ZW sex chromosome evolution and adaptation to a benthic lifestyle.</title>
        <authorList>
            <person name="Chen S."/>
            <person name="Zhang G."/>
            <person name="Shao C."/>
            <person name="Huang Q."/>
            <person name="Liu G."/>
            <person name="Zhang P."/>
            <person name="Song W."/>
            <person name="An N."/>
            <person name="Chalopin D."/>
            <person name="Volff J.N."/>
            <person name="Hong Y."/>
            <person name="Li Q."/>
            <person name="Sha Z."/>
            <person name="Zhou H."/>
            <person name="Xie M."/>
            <person name="Yu Q."/>
            <person name="Liu Y."/>
            <person name="Xiang H."/>
            <person name="Wang N."/>
            <person name="Wu K."/>
            <person name="Yang C."/>
            <person name="Zhou Q."/>
            <person name="Liao X."/>
            <person name="Yang L."/>
            <person name="Hu Q."/>
            <person name="Zhang J."/>
            <person name="Meng L."/>
            <person name="Jin L."/>
            <person name="Tian Y."/>
            <person name="Lian J."/>
            <person name="Yang J."/>
            <person name="Miao G."/>
            <person name="Liu S."/>
            <person name="Liang Z."/>
            <person name="Yan F."/>
            <person name="Li Y."/>
            <person name="Sun B."/>
            <person name="Zhang H."/>
            <person name="Zhang J."/>
            <person name="Zhu Y."/>
            <person name="Du M."/>
            <person name="Zhao Y."/>
            <person name="Schartl M."/>
            <person name="Tang Q."/>
            <person name="Wang J."/>
        </authorList>
    </citation>
    <scope>NUCLEOTIDE SEQUENCE</scope>
</reference>
<evidence type="ECO:0000256" key="20">
    <source>
        <dbReference type="ARBA" id="ARBA00049196"/>
    </source>
</evidence>
<evidence type="ECO:0000256" key="1">
    <source>
        <dbReference type="ARBA" id="ARBA00001946"/>
    </source>
</evidence>
<dbReference type="PROSITE" id="PS51462">
    <property type="entry name" value="NUDIX"/>
    <property type="match status" value="1"/>
</dbReference>
<dbReference type="PANTHER" id="PTHR42904">
    <property type="entry name" value="NUDIX HYDROLASE, NUDC SUBFAMILY"/>
    <property type="match status" value="1"/>
</dbReference>
<dbReference type="Ensembl" id="ENSCSET00000014505.1">
    <property type="protein sequence ID" value="ENSCSEP00000014336.1"/>
    <property type="gene ID" value="ENSCSEG00000009231.1"/>
</dbReference>
<evidence type="ECO:0000256" key="13">
    <source>
        <dbReference type="ARBA" id="ARBA00023679"/>
    </source>
</evidence>
<dbReference type="STRING" id="244447.ENSCSEP00000014336"/>
<dbReference type="GO" id="GO:0035529">
    <property type="term" value="F:NADH pyrophosphatase activity"/>
    <property type="evidence" value="ECO:0007669"/>
    <property type="project" value="TreeGrafter"/>
</dbReference>
<dbReference type="RefSeq" id="XP_008334683.1">
    <property type="nucleotide sequence ID" value="XM_008336461.3"/>
</dbReference>
<dbReference type="InterPro" id="IPR000086">
    <property type="entry name" value="NUDIX_hydrolase_dom"/>
</dbReference>
<evidence type="ECO:0000259" key="23">
    <source>
        <dbReference type="PROSITE" id="PS51462"/>
    </source>
</evidence>
<keyword evidence="25" id="KW-1185">Reference proteome</keyword>
<dbReference type="NCBIfam" id="NF001299">
    <property type="entry name" value="PRK00241.1"/>
    <property type="match status" value="1"/>
</dbReference>
<evidence type="ECO:0000256" key="15">
    <source>
        <dbReference type="ARBA" id="ARBA00030313"/>
    </source>
</evidence>
<comment type="catalytic activity">
    <reaction evidence="20">
        <text>NAD(+) + H2O = beta-nicotinamide D-ribonucleotide + AMP + 2 H(+)</text>
        <dbReference type="Rhea" id="RHEA:11800"/>
        <dbReference type="ChEBI" id="CHEBI:14649"/>
        <dbReference type="ChEBI" id="CHEBI:15377"/>
        <dbReference type="ChEBI" id="CHEBI:15378"/>
        <dbReference type="ChEBI" id="CHEBI:57540"/>
        <dbReference type="ChEBI" id="CHEBI:456215"/>
        <dbReference type="EC" id="3.6.1.22"/>
    </reaction>
    <physiologicalReaction direction="left-to-right" evidence="20">
        <dbReference type="Rhea" id="RHEA:11801"/>
    </physiologicalReaction>
</comment>
<evidence type="ECO:0000256" key="10">
    <source>
        <dbReference type="ARBA" id="ARBA00022857"/>
    </source>
</evidence>
<evidence type="ECO:0000313" key="24">
    <source>
        <dbReference type="Ensembl" id="ENSCSEP00000014336.1"/>
    </source>
</evidence>
<dbReference type="FunFam" id="3.90.79.10:FF:000023">
    <property type="entry name" value="Peroxisomal NADH pyrophosphatase NUDT12"/>
    <property type="match status" value="1"/>
</dbReference>
<keyword evidence="22" id="KW-0040">ANK repeat</keyword>
<comment type="subunit">
    <text evidence="18">Homodimer. Homodimerization is essential for its catalytic activity and protein stability. Interacts (via ANK repeats) with BLMH.</text>
</comment>
<dbReference type="GeneID" id="103397991"/>
<keyword evidence="10" id="KW-0521">NADP</keyword>
<protein>
    <recommendedName>
        <fullName evidence="14">NAD-capped RNA hydrolase NUDT12</fullName>
        <ecNumber evidence="6">3.6.1.22</ecNumber>
    </recommendedName>
    <alternativeName>
        <fullName evidence="15">NADH pyrophosphatase NUDT12</fullName>
    </alternativeName>
    <alternativeName>
        <fullName evidence="16">Nucleoside diphosphate-linked moiety X motif 12</fullName>
    </alternativeName>
</protein>
<dbReference type="CTD" id="83594"/>
<evidence type="ECO:0000256" key="3">
    <source>
        <dbReference type="ARBA" id="ARBA00004275"/>
    </source>
</evidence>
<dbReference type="KEGG" id="csem:103397991"/>
<dbReference type="InterPro" id="IPR036770">
    <property type="entry name" value="Ankyrin_rpt-contain_sf"/>
</dbReference>
<comment type="similarity">
    <text evidence="5">Belongs to the Nudix hydrolase family. NudC subfamily.</text>
</comment>
<comment type="catalytic activity">
    <reaction evidence="19">
        <text>NADPH + H2O = reduced beta-nicotinamide D-ribonucleotide + adenosine 2',5'-bisphosphate + 2 H(+)</text>
        <dbReference type="Rhea" id="RHEA:60820"/>
        <dbReference type="ChEBI" id="CHEBI:15377"/>
        <dbReference type="ChEBI" id="CHEBI:15378"/>
        <dbReference type="ChEBI" id="CHEBI:57783"/>
        <dbReference type="ChEBI" id="CHEBI:90832"/>
        <dbReference type="ChEBI" id="CHEBI:194156"/>
    </reaction>
    <physiologicalReaction direction="left-to-right" evidence="19">
        <dbReference type="Rhea" id="RHEA:60821"/>
    </physiologicalReaction>
</comment>
<dbReference type="PROSITE" id="PS50297">
    <property type="entry name" value="ANK_REP_REGION"/>
    <property type="match status" value="1"/>
</dbReference>
<dbReference type="GO" id="GO:0019677">
    <property type="term" value="P:NAD+ catabolic process"/>
    <property type="evidence" value="ECO:0007669"/>
    <property type="project" value="TreeGrafter"/>
</dbReference>
<dbReference type="InterPro" id="IPR050241">
    <property type="entry name" value="NAD-cap_RNA_hydrolase_NudC"/>
</dbReference>
<dbReference type="PANTHER" id="PTHR42904:SF6">
    <property type="entry name" value="NAD-CAPPED RNA HYDROLASE NUDT12"/>
    <property type="match status" value="1"/>
</dbReference>
<evidence type="ECO:0000256" key="9">
    <source>
        <dbReference type="ARBA" id="ARBA00022842"/>
    </source>
</evidence>
<dbReference type="SUPFAM" id="SSF55811">
    <property type="entry name" value="Nudix"/>
    <property type="match status" value="1"/>
</dbReference>
<dbReference type="EC" id="3.6.1.22" evidence="6"/>
<evidence type="ECO:0000256" key="16">
    <source>
        <dbReference type="ARBA" id="ARBA00031178"/>
    </source>
</evidence>
<keyword evidence="12" id="KW-0576">Peroxisome</keyword>
<keyword evidence="11" id="KW-0520">NAD</keyword>
<evidence type="ECO:0000256" key="14">
    <source>
        <dbReference type="ARBA" id="ARBA00023869"/>
    </source>
</evidence>
<dbReference type="InterPro" id="IPR002110">
    <property type="entry name" value="Ankyrin_rpt"/>
</dbReference>
<feature type="repeat" description="ANK" evidence="22">
    <location>
        <begin position="44"/>
        <end position="76"/>
    </location>
</feature>
<evidence type="ECO:0000256" key="7">
    <source>
        <dbReference type="ARBA" id="ARBA00022723"/>
    </source>
</evidence>
<reference evidence="24" key="2">
    <citation type="submission" date="2025-08" db="UniProtKB">
        <authorList>
            <consortium name="Ensembl"/>
        </authorList>
    </citation>
    <scope>IDENTIFICATION</scope>
</reference>
<dbReference type="SMART" id="SM00248">
    <property type="entry name" value="ANK"/>
    <property type="match status" value="1"/>
</dbReference>
<comment type="cofactor">
    <cofactor evidence="1">
        <name>Mg(2+)</name>
        <dbReference type="ChEBI" id="CHEBI:18420"/>
    </cofactor>
</comment>
<dbReference type="InterPro" id="IPR015797">
    <property type="entry name" value="NUDIX_hydrolase-like_dom_sf"/>
</dbReference>
<dbReference type="AlphaFoldDB" id="A0A3P8VM70"/>
<organism evidence="24 25">
    <name type="scientific">Cynoglossus semilaevis</name>
    <name type="common">Tongue sole</name>
    <dbReference type="NCBI Taxonomy" id="244447"/>
    <lineage>
        <taxon>Eukaryota</taxon>
        <taxon>Metazoa</taxon>
        <taxon>Chordata</taxon>
        <taxon>Craniata</taxon>
        <taxon>Vertebrata</taxon>
        <taxon>Euteleostomi</taxon>
        <taxon>Actinopterygii</taxon>
        <taxon>Neopterygii</taxon>
        <taxon>Teleostei</taxon>
        <taxon>Neoteleostei</taxon>
        <taxon>Acanthomorphata</taxon>
        <taxon>Carangaria</taxon>
        <taxon>Pleuronectiformes</taxon>
        <taxon>Pleuronectoidei</taxon>
        <taxon>Cynoglossidae</taxon>
        <taxon>Cynoglossinae</taxon>
        <taxon>Cynoglossus</taxon>
    </lineage>
</organism>
<dbReference type="Pfam" id="PF00293">
    <property type="entry name" value="NUDIX"/>
    <property type="match status" value="1"/>
</dbReference>
<dbReference type="Gene3D" id="1.25.40.20">
    <property type="entry name" value="Ankyrin repeat-containing domain"/>
    <property type="match status" value="1"/>
</dbReference>
<evidence type="ECO:0000256" key="2">
    <source>
        <dbReference type="ARBA" id="ARBA00001947"/>
    </source>
</evidence>
<accession>A0A3P8VM70</accession>
<comment type="cofactor">
    <cofactor evidence="2">
        <name>Zn(2+)</name>
        <dbReference type="ChEBI" id="CHEBI:29105"/>
    </cofactor>
</comment>
<dbReference type="InParanoid" id="A0A3P8VM70"/>
<dbReference type="GO" id="GO:0005829">
    <property type="term" value="C:cytosol"/>
    <property type="evidence" value="ECO:0007669"/>
    <property type="project" value="TreeGrafter"/>
</dbReference>
<name>A0A3P8VM70_CYNSE</name>
<dbReference type="Gene3D" id="3.90.79.20">
    <property type="match status" value="1"/>
</dbReference>
<comment type="subcellular location">
    <subcellularLocation>
        <location evidence="4">Cytoplasmic granule</location>
    </subcellularLocation>
    <subcellularLocation>
        <location evidence="3">Peroxisome</location>
    </subcellularLocation>
</comment>
<evidence type="ECO:0000313" key="25">
    <source>
        <dbReference type="Proteomes" id="UP000265120"/>
    </source>
</evidence>
<dbReference type="InterPro" id="IPR049734">
    <property type="entry name" value="NudC-like_C"/>
</dbReference>
<dbReference type="OMA" id="CNTRTTL"/>
<comment type="catalytic activity">
    <reaction evidence="21">
        <text>NADH + H2O = reduced beta-nicotinamide D-ribonucleotide + AMP + 2 H(+)</text>
        <dbReference type="Rhea" id="RHEA:48868"/>
        <dbReference type="ChEBI" id="CHEBI:15377"/>
        <dbReference type="ChEBI" id="CHEBI:15378"/>
        <dbReference type="ChEBI" id="CHEBI:57945"/>
        <dbReference type="ChEBI" id="CHEBI:90832"/>
        <dbReference type="ChEBI" id="CHEBI:456215"/>
        <dbReference type="EC" id="3.6.1.22"/>
    </reaction>
    <physiologicalReaction direction="left-to-right" evidence="21">
        <dbReference type="Rhea" id="RHEA:48869"/>
    </physiologicalReaction>
</comment>
<dbReference type="OrthoDB" id="10249612at2759"/>